<evidence type="ECO:0000313" key="8">
    <source>
        <dbReference type="Proteomes" id="UP000035352"/>
    </source>
</evidence>
<dbReference type="Pfam" id="PF00465">
    <property type="entry name" value="Fe-ADH"/>
    <property type="match status" value="1"/>
</dbReference>
<dbReference type="PANTHER" id="PTHR11496:SF102">
    <property type="entry name" value="ALCOHOL DEHYDROGENASE 4"/>
    <property type="match status" value="1"/>
</dbReference>
<evidence type="ECO:0000256" key="4">
    <source>
        <dbReference type="ARBA" id="ARBA00023027"/>
    </source>
</evidence>
<dbReference type="STRING" id="413882.AAW51_2848"/>
<dbReference type="FunFam" id="3.40.50.1970:FF:000003">
    <property type="entry name" value="Alcohol dehydrogenase, iron-containing"/>
    <property type="match status" value="1"/>
</dbReference>
<dbReference type="PANTHER" id="PTHR11496">
    <property type="entry name" value="ALCOHOL DEHYDROGENASE"/>
    <property type="match status" value="1"/>
</dbReference>
<reference evidence="7 8" key="1">
    <citation type="submission" date="2015-05" db="EMBL/GenBank/DDBJ databases">
        <authorList>
            <person name="Tang B."/>
            <person name="Yu Y."/>
        </authorList>
    </citation>
    <scope>NUCLEOTIDE SEQUENCE [LARGE SCALE GENOMIC DNA]</scope>
    <source>
        <strain evidence="7 8">DSM 7029</strain>
    </source>
</reference>
<keyword evidence="8" id="KW-1185">Reference proteome</keyword>
<name>A0A0G3BJB1_9BURK</name>
<evidence type="ECO:0000256" key="1">
    <source>
        <dbReference type="ARBA" id="ARBA00001962"/>
    </source>
</evidence>
<accession>A0A0G3BJB1</accession>
<comment type="similarity">
    <text evidence="2">Belongs to the iron-containing alcohol dehydrogenase family.</text>
</comment>
<feature type="domain" description="Alcohol dehydrogenase iron-type/glycerol dehydrogenase GldA" evidence="5">
    <location>
        <begin position="8"/>
        <end position="177"/>
    </location>
</feature>
<evidence type="ECO:0000256" key="3">
    <source>
        <dbReference type="ARBA" id="ARBA00023002"/>
    </source>
</evidence>
<evidence type="ECO:0000256" key="2">
    <source>
        <dbReference type="ARBA" id="ARBA00007358"/>
    </source>
</evidence>
<dbReference type="OrthoDB" id="9815791at2"/>
<dbReference type="PROSITE" id="PS00913">
    <property type="entry name" value="ADH_IRON_1"/>
    <property type="match status" value="1"/>
</dbReference>
<keyword evidence="3" id="KW-0560">Oxidoreductase</keyword>
<protein>
    <submittedName>
        <fullName evidence="7">4-hydroxybutyrate dehydrogenase</fullName>
    </submittedName>
</protein>
<dbReference type="GO" id="GO:0004022">
    <property type="term" value="F:alcohol dehydrogenase (NAD+) activity"/>
    <property type="evidence" value="ECO:0007669"/>
    <property type="project" value="TreeGrafter"/>
</dbReference>
<dbReference type="EMBL" id="CP011371">
    <property type="protein sequence ID" value="AKJ29539.1"/>
    <property type="molecule type" value="Genomic_DNA"/>
</dbReference>
<dbReference type="Pfam" id="PF25137">
    <property type="entry name" value="ADH_Fe_C"/>
    <property type="match status" value="1"/>
</dbReference>
<evidence type="ECO:0000313" key="7">
    <source>
        <dbReference type="EMBL" id="AKJ29539.1"/>
    </source>
</evidence>
<evidence type="ECO:0000259" key="6">
    <source>
        <dbReference type="Pfam" id="PF25137"/>
    </source>
</evidence>
<dbReference type="RefSeq" id="WP_047195133.1">
    <property type="nucleotide sequence ID" value="NZ_CP011371.1"/>
</dbReference>
<gene>
    <name evidence="7" type="ORF">AAW51_2848</name>
</gene>
<dbReference type="GO" id="GO:0046872">
    <property type="term" value="F:metal ion binding"/>
    <property type="evidence" value="ECO:0007669"/>
    <property type="project" value="InterPro"/>
</dbReference>
<dbReference type="SUPFAM" id="SSF56796">
    <property type="entry name" value="Dehydroquinate synthase-like"/>
    <property type="match status" value="1"/>
</dbReference>
<proteinExistence type="inferred from homology"/>
<dbReference type="Gene3D" id="1.20.1090.10">
    <property type="entry name" value="Dehydroquinate synthase-like - alpha domain"/>
    <property type="match status" value="1"/>
</dbReference>
<dbReference type="PATRIC" id="fig|413882.6.peg.2970"/>
<dbReference type="InterPro" id="IPR056798">
    <property type="entry name" value="ADH_Fe_C"/>
</dbReference>
<dbReference type="InterPro" id="IPR039697">
    <property type="entry name" value="Alcohol_dehydrogenase_Fe"/>
</dbReference>
<dbReference type="InterPro" id="IPR018211">
    <property type="entry name" value="ADH_Fe_CS"/>
</dbReference>
<comment type="cofactor">
    <cofactor evidence="1">
        <name>Fe cation</name>
        <dbReference type="ChEBI" id="CHEBI:24875"/>
    </cofactor>
</comment>
<evidence type="ECO:0000259" key="5">
    <source>
        <dbReference type="Pfam" id="PF00465"/>
    </source>
</evidence>
<dbReference type="Proteomes" id="UP000035352">
    <property type="component" value="Chromosome"/>
</dbReference>
<sequence length="379" mass="39803">MALIHYITQIQFDDGAIALLPQECERVGIRRPLVVTDVGVRAVGVLQQALDTWGGQPPQAIYDGTPSNPTEAAVRAALKVYREHDCDGLVAVGGGSSIDLAKGVAIAATHPGPLTTYATIEGGSPRITAKAAPLIAVPTTAGTGSEVARGAIIIVDDGRKLGFHSWHLVPKAAICDPGLTVGLPPTLTAATGMDAIAHCIETFLSAAFNPPADGIALDGLERGWAHIQRATRDGSDREARRQMMSASMQGAMAFQKGLGCVHSLSHSLGGANPRLHHGSLNAVFLPAVIRFNAEAESVRRERRLERMAHAMGLSSADAVADAVREMNARLGLPAGLAAMGVDRSLFGKVIAGAMVDHCHKTNPRLATEDDYRAMLESSM</sequence>
<organism evidence="7 8">
    <name type="scientific">Caldimonas brevitalea</name>
    <dbReference type="NCBI Taxonomy" id="413882"/>
    <lineage>
        <taxon>Bacteria</taxon>
        <taxon>Pseudomonadati</taxon>
        <taxon>Pseudomonadota</taxon>
        <taxon>Betaproteobacteria</taxon>
        <taxon>Burkholderiales</taxon>
        <taxon>Sphaerotilaceae</taxon>
        <taxon>Caldimonas</taxon>
    </lineage>
</organism>
<keyword evidence="4" id="KW-0520">NAD</keyword>
<dbReference type="KEGG" id="pbh:AAW51_2848"/>
<dbReference type="Gene3D" id="3.40.50.1970">
    <property type="match status" value="1"/>
</dbReference>
<dbReference type="AlphaFoldDB" id="A0A0G3BJB1"/>
<dbReference type="InterPro" id="IPR001670">
    <property type="entry name" value="ADH_Fe/GldA"/>
</dbReference>
<feature type="domain" description="Fe-containing alcohol dehydrogenase-like C-terminal" evidence="6">
    <location>
        <begin position="188"/>
        <end position="379"/>
    </location>
</feature>
<dbReference type="CDD" id="cd14861">
    <property type="entry name" value="Fe-ADH-like"/>
    <property type="match status" value="1"/>
</dbReference>